<dbReference type="EMBL" id="GGMS01017514">
    <property type="protein sequence ID" value="MBY86717.1"/>
    <property type="molecule type" value="Transcribed_RNA"/>
</dbReference>
<dbReference type="AlphaFoldDB" id="A0A2S2R9J2"/>
<sequence length="372" mass="43416">MEHNAKSKDRFNKKSSRKSIPYGYEKYFSSIEYTRLDRSKPQKAIVNFRWAQANRLNNSMDESIINVKRSLLGNSDLSWLKGYKIPKVTPDETKVKVNVNKDQIRVKEFAKKFLNVNFLINRDENEMSNKNHLKWSALENKCFKTIIKNAVENLHFDVRTLNEEYKKQHPKKVQCLQLIVKKKVLNNPSFGHLINILTDYGKLDVFNIIYENSKENTGGNIDHVKLDNPEVDSLKSLEVESRSQEMEFKMNVEDPGENCTIKREPRDNHSVNSKKLNFEINNDEKKIQHPSTNPEKDEVLKIENVVSLYVKKDTIQACQSFSTNQQESLGIMQIETEINSDIEDMNLFPEITIVKDEYFTEIKSEPDEVIFT</sequence>
<evidence type="ECO:0000313" key="1">
    <source>
        <dbReference type="EMBL" id="MBY86717.1"/>
    </source>
</evidence>
<protein>
    <submittedName>
        <fullName evidence="1">Uncharacterized protein</fullName>
    </submittedName>
</protein>
<accession>A0A2S2R9J2</accession>
<proteinExistence type="predicted"/>
<organism evidence="1">
    <name type="scientific">Sipha flava</name>
    <name type="common">yellow sugarcane aphid</name>
    <dbReference type="NCBI Taxonomy" id="143950"/>
    <lineage>
        <taxon>Eukaryota</taxon>
        <taxon>Metazoa</taxon>
        <taxon>Ecdysozoa</taxon>
        <taxon>Arthropoda</taxon>
        <taxon>Hexapoda</taxon>
        <taxon>Insecta</taxon>
        <taxon>Pterygota</taxon>
        <taxon>Neoptera</taxon>
        <taxon>Paraneoptera</taxon>
        <taxon>Hemiptera</taxon>
        <taxon>Sternorrhyncha</taxon>
        <taxon>Aphidomorpha</taxon>
        <taxon>Aphidoidea</taxon>
        <taxon>Aphididae</taxon>
        <taxon>Sipha</taxon>
    </lineage>
</organism>
<reference evidence="1" key="1">
    <citation type="submission" date="2018-04" db="EMBL/GenBank/DDBJ databases">
        <title>Transcriptome assembly of Sipha flava.</title>
        <authorList>
            <person name="Scully E.D."/>
            <person name="Geib S.M."/>
            <person name="Palmer N.A."/>
            <person name="Koch K."/>
            <person name="Bradshaw J."/>
            <person name="Heng-Moss T."/>
            <person name="Sarath G."/>
        </authorList>
    </citation>
    <scope>NUCLEOTIDE SEQUENCE</scope>
</reference>
<gene>
    <name evidence="1" type="ORF">g.163702</name>
</gene>
<name>A0A2S2R9J2_9HEMI</name>